<dbReference type="GO" id="GO:0016020">
    <property type="term" value="C:membrane"/>
    <property type="evidence" value="ECO:0007669"/>
    <property type="project" value="UniProtKB-SubCell"/>
</dbReference>
<gene>
    <name evidence="9" type="ORF">QBC37DRAFT_145338</name>
</gene>
<evidence type="ECO:0000256" key="7">
    <source>
        <dbReference type="SAM" id="Phobius"/>
    </source>
</evidence>
<evidence type="ECO:0000313" key="10">
    <source>
        <dbReference type="Proteomes" id="UP001301769"/>
    </source>
</evidence>
<comment type="caution">
    <text evidence="9">The sequence shown here is derived from an EMBL/GenBank/DDBJ whole genome shotgun (WGS) entry which is preliminary data.</text>
</comment>
<evidence type="ECO:0000256" key="2">
    <source>
        <dbReference type="ARBA" id="ARBA00022692"/>
    </source>
</evidence>
<feature type="transmembrane region" description="Helical" evidence="7">
    <location>
        <begin position="31"/>
        <end position="48"/>
    </location>
</feature>
<evidence type="ECO:0000256" key="4">
    <source>
        <dbReference type="ARBA" id="ARBA00023136"/>
    </source>
</evidence>
<protein>
    <recommendedName>
        <fullName evidence="8">Rhodopsin domain-containing protein</fullName>
    </recommendedName>
</protein>
<feature type="domain" description="Rhodopsin" evidence="8">
    <location>
        <begin position="44"/>
        <end position="296"/>
    </location>
</feature>
<dbReference type="InterPro" id="IPR052337">
    <property type="entry name" value="SAT4-like"/>
</dbReference>
<evidence type="ECO:0000313" key="9">
    <source>
        <dbReference type="EMBL" id="KAK4206140.1"/>
    </source>
</evidence>
<sequence>MSPVGPALDPAAAAAAQAAAKAAMDQFTVEAFTLFAVALSVTILRTYARVRNEGIRGLYWDDYLVWIGTTAYGIETVLAYCVGAVARGLANNGMTDEQRAALSPSDPEYAMRQTGSKIQLSGWSTYSVLLWALKASLLVFYLRLTAGLGRSYRIRIYIGFAFLLASFIVVVMNLFLACRPFHHYWQIFPNPGAVCQPAIANQIVWTYFAMNVSTDLYLISIPVPMLWQANLKPLRKMGLIVLFSGGLFVVACATLRCVFIVTDPINGAQLAGSWAVRESFIAVVTTNLPMIFPLIKIWLAPLIGSLISFTTTRGTKGATGASATGDDKISKGSKNRAFGTNSQTWGRRGPPVNPLTNVTFTESEEAIVGKDNLNGENGHHHGAVKMQDMEGNGIGRTKSGTNNIRKHVQVSVTVSDSEDSSHHGGPPRKSMASDDHHHQRPYAHDLDLPGANGSSFAFARGPSSRSSFHFGNVA</sequence>
<dbReference type="Pfam" id="PF20684">
    <property type="entry name" value="Fung_rhodopsin"/>
    <property type="match status" value="1"/>
</dbReference>
<name>A0AAN7B2Q7_9PEZI</name>
<feature type="transmembrane region" description="Helical" evidence="7">
    <location>
        <begin position="156"/>
        <end position="176"/>
    </location>
</feature>
<evidence type="ECO:0000259" key="8">
    <source>
        <dbReference type="Pfam" id="PF20684"/>
    </source>
</evidence>
<dbReference type="Proteomes" id="UP001301769">
    <property type="component" value="Unassembled WGS sequence"/>
</dbReference>
<keyword evidence="3 7" id="KW-1133">Transmembrane helix</keyword>
<feature type="transmembrane region" description="Helical" evidence="7">
    <location>
        <begin position="281"/>
        <end position="299"/>
    </location>
</feature>
<evidence type="ECO:0000256" key="6">
    <source>
        <dbReference type="SAM" id="MobiDB-lite"/>
    </source>
</evidence>
<reference evidence="9" key="1">
    <citation type="journal article" date="2023" name="Mol. Phylogenet. Evol.">
        <title>Genome-scale phylogeny and comparative genomics of the fungal order Sordariales.</title>
        <authorList>
            <person name="Hensen N."/>
            <person name="Bonometti L."/>
            <person name="Westerberg I."/>
            <person name="Brannstrom I.O."/>
            <person name="Guillou S."/>
            <person name="Cros-Aarteil S."/>
            <person name="Calhoun S."/>
            <person name="Haridas S."/>
            <person name="Kuo A."/>
            <person name="Mondo S."/>
            <person name="Pangilinan J."/>
            <person name="Riley R."/>
            <person name="LaButti K."/>
            <person name="Andreopoulos B."/>
            <person name="Lipzen A."/>
            <person name="Chen C."/>
            <person name="Yan M."/>
            <person name="Daum C."/>
            <person name="Ng V."/>
            <person name="Clum A."/>
            <person name="Steindorff A."/>
            <person name="Ohm R.A."/>
            <person name="Martin F."/>
            <person name="Silar P."/>
            <person name="Natvig D.O."/>
            <person name="Lalanne C."/>
            <person name="Gautier V."/>
            <person name="Ament-Velasquez S.L."/>
            <person name="Kruys A."/>
            <person name="Hutchinson M.I."/>
            <person name="Powell A.J."/>
            <person name="Barry K."/>
            <person name="Miller A.N."/>
            <person name="Grigoriev I.V."/>
            <person name="Debuchy R."/>
            <person name="Gladieux P."/>
            <person name="Hiltunen Thoren M."/>
            <person name="Johannesson H."/>
        </authorList>
    </citation>
    <scope>NUCLEOTIDE SEQUENCE</scope>
    <source>
        <strain evidence="9">PSN293</strain>
    </source>
</reference>
<dbReference type="PANTHER" id="PTHR33048:SF105">
    <property type="match status" value="1"/>
</dbReference>
<dbReference type="InterPro" id="IPR049326">
    <property type="entry name" value="Rhodopsin_dom_fungi"/>
</dbReference>
<feature type="transmembrane region" description="Helical" evidence="7">
    <location>
        <begin position="239"/>
        <end position="261"/>
    </location>
</feature>
<feature type="transmembrane region" description="Helical" evidence="7">
    <location>
        <begin position="123"/>
        <end position="144"/>
    </location>
</feature>
<proteinExistence type="inferred from homology"/>
<accession>A0AAN7B2Q7</accession>
<evidence type="ECO:0000256" key="5">
    <source>
        <dbReference type="ARBA" id="ARBA00038359"/>
    </source>
</evidence>
<comment type="similarity">
    <text evidence="5">Belongs to the SAT4 family.</text>
</comment>
<evidence type="ECO:0000256" key="1">
    <source>
        <dbReference type="ARBA" id="ARBA00004141"/>
    </source>
</evidence>
<keyword evidence="2 7" id="KW-0812">Transmembrane</keyword>
<dbReference type="AlphaFoldDB" id="A0AAN7B2Q7"/>
<feature type="transmembrane region" description="Helical" evidence="7">
    <location>
        <begin position="63"/>
        <end position="86"/>
    </location>
</feature>
<feature type="compositionally biased region" description="Polar residues" evidence="6">
    <location>
        <begin position="463"/>
        <end position="474"/>
    </location>
</feature>
<dbReference type="EMBL" id="MU858496">
    <property type="protein sequence ID" value="KAK4206140.1"/>
    <property type="molecule type" value="Genomic_DNA"/>
</dbReference>
<feature type="compositionally biased region" description="Basic and acidic residues" evidence="6">
    <location>
        <begin position="431"/>
        <end position="447"/>
    </location>
</feature>
<organism evidence="9 10">
    <name type="scientific">Rhypophila decipiens</name>
    <dbReference type="NCBI Taxonomy" id="261697"/>
    <lineage>
        <taxon>Eukaryota</taxon>
        <taxon>Fungi</taxon>
        <taxon>Dikarya</taxon>
        <taxon>Ascomycota</taxon>
        <taxon>Pezizomycotina</taxon>
        <taxon>Sordariomycetes</taxon>
        <taxon>Sordariomycetidae</taxon>
        <taxon>Sordariales</taxon>
        <taxon>Naviculisporaceae</taxon>
        <taxon>Rhypophila</taxon>
    </lineage>
</organism>
<reference evidence="9" key="2">
    <citation type="submission" date="2023-05" db="EMBL/GenBank/DDBJ databases">
        <authorList>
            <consortium name="Lawrence Berkeley National Laboratory"/>
            <person name="Steindorff A."/>
            <person name="Hensen N."/>
            <person name="Bonometti L."/>
            <person name="Westerberg I."/>
            <person name="Brannstrom I.O."/>
            <person name="Guillou S."/>
            <person name="Cros-Aarteil S."/>
            <person name="Calhoun S."/>
            <person name="Haridas S."/>
            <person name="Kuo A."/>
            <person name="Mondo S."/>
            <person name="Pangilinan J."/>
            <person name="Riley R."/>
            <person name="Labutti K."/>
            <person name="Andreopoulos B."/>
            <person name="Lipzen A."/>
            <person name="Chen C."/>
            <person name="Yanf M."/>
            <person name="Daum C."/>
            <person name="Ng V."/>
            <person name="Clum A."/>
            <person name="Ohm R."/>
            <person name="Martin F."/>
            <person name="Silar P."/>
            <person name="Natvig D."/>
            <person name="Lalanne C."/>
            <person name="Gautier V."/>
            <person name="Ament-Velasquez S.L."/>
            <person name="Kruys A."/>
            <person name="Hutchinson M.I."/>
            <person name="Powell A.J."/>
            <person name="Barry K."/>
            <person name="Miller A.N."/>
            <person name="Grigoriev I.V."/>
            <person name="Debuchy R."/>
            <person name="Gladieux P."/>
            <person name="Thoren M.H."/>
            <person name="Johannesson H."/>
        </authorList>
    </citation>
    <scope>NUCLEOTIDE SEQUENCE</scope>
    <source>
        <strain evidence="9">PSN293</strain>
    </source>
</reference>
<keyword evidence="10" id="KW-1185">Reference proteome</keyword>
<keyword evidence="4 7" id="KW-0472">Membrane</keyword>
<dbReference type="PANTHER" id="PTHR33048">
    <property type="entry name" value="PTH11-LIKE INTEGRAL MEMBRANE PROTEIN (AFU_ORTHOLOGUE AFUA_5G11245)"/>
    <property type="match status" value="1"/>
</dbReference>
<evidence type="ECO:0000256" key="3">
    <source>
        <dbReference type="ARBA" id="ARBA00022989"/>
    </source>
</evidence>
<feature type="region of interest" description="Disordered" evidence="6">
    <location>
        <begin position="316"/>
        <end position="353"/>
    </location>
</feature>
<feature type="region of interest" description="Disordered" evidence="6">
    <location>
        <begin position="412"/>
        <end position="474"/>
    </location>
</feature>
<comment type="subcellular location">
    <subcellularLocation>
        <location evidence="1">Membrane</location>
        <topology evidence="1">Multi-pass membrane protein</topology>
    </subcellularLocation>
</comment>